<keyword evidence="2" id="KW-1185">Reference proteome</keyword>
<proteinExistence type="predicted"/>
<comment type="caution">
    <text evidence="1">The sequence shown here is derived from an EMBL/GenBank/DDBJ whole genome shotgun (WGS) entry which is preliminary data.</text>
</comment>
<accession>A0ABN2DKZ7</accession>
<gene>
    <name evidence="1" type="ORF">GCM10009742_24700</name>
</gene>
<evidence type="ECO:0000313" key="1">
    <source>
        <dbReference type="EMBL" id="GAA1579427.1"/>
    </source>
</evidence>
<dbReference type="Proteomes" id="UP001500190">
    <property type="component" value="Unassembled WGS sequence"/>
</dbReference>
<sequence>MSGNANWLPYEAIKSGTHPEFTGRVIGIESDQLVILTSGPTPSIVRFPVESTGRRLCAALNMNEPKGDPNDDGRSVDYGPSLFQIMNEVPRSKLPDCPNRNAP</sequence>
<evidence type="ECO:0000313" key="2">
    <source>
        <dbReference type="Proteomes" id="UP001500190"/>
    </source>
</evidence>
<name>A0ABN2DKZ7_9ACTN</name>
<dbReference type="EMBL" id="BAAAND010000004">
    <property type="protein sequence ID" value="GAA1579427.1"/>
    <property type="molecule type" value="Genomic_DNA"/>
</dbReference>
<reference evidence="1 2" key="1">
    <citation type="journal article" date="2019" name="Int. J. Syst. Evol. Microbiol.">
        <title>The Global Catalogue of Microorganisms (GCM) 10K type strain sequencing project: providing services to taxonomists for standard genome sequencing and annotation.</title>
        <authorList>
            <consortium name="The Broad Institute Genomics Platform"/>
            <consortium name="The Broad Institute Genome Sequencing Center for Infectious Disease"/>
            <person name="Wu L."/>
            <person name="Ma J."/>
        </authorList>
    </citation>
    <scope>NUCLEOTIDE SEQUENCE [LARGE SCALE GENOMIC DNA]</scope>
    <source>
        <strain evidence="1 2">JCM 14304</strain>
    </source>
</reference>
<organism evidence="1 2">
    <name type="scientific">Kribbella karoonensis</name>
    <dbReference type="NCBI Taxonomy" id="324851"/>
    <lineage>
        <taxon>Bacteria</taxon>
        <taxon>Bacillati</taxon>
        <taxon>Actinomycetota</taxon>
        <taxon>Actinomycetes</taxon>
        <taxon>Propionibacteriales</taxon>
        <taxon>Kribbellaceae</taxon>
        <taxon>Kribbella</taxon>
    </lineage>
</organism>
<protein>
    <submittedName>
        <fullName evidence="1">Uncharacterized protein</fullName>
    </submittedName>
</protein>